<keyword evidence="10" id="KW-0739">Sodium transport</keyword>
<dbReference type="EMBL" id="JAIWYP010000007">
    <property type="protein sequence ID" value="KAH3802714.1"/>
    <property type="molecule type" value="Genomic_DNA"/>
</dbReference>
<evidence type="ECO:0000313" key="13">
    <source>
        <dbReference type="EMBL" id="KAH3802714.1"/>
    </source>
</evidence>
<dbReference type="Proteomes" id="UP000828390">
    <property type="component" value="Unassembled WGS sequence"/>
</dbReference>
<dbReference type="Pfam" id="PF00474">
    <property type="entry name" value="SSF"/>
    <property type="match status" value="1"/>
</dbReference>
<comment type="caution">
    <text evidence="13">The sequence shown here is derived from an EMBL/GenBank/DDBJ whole genome shotgun (WGS) entry which is preliminary data.</text>
</comment>
<protein>
    <recommendedName>
        <fullName evidence="15">Sodium-coupled monocarboxylate transporter 1</fullName>
    </recommendedName>
</protein>
<evidence type="ECO:0000256" key="3">
    <source>
        <dbReference type="ARBA" id="ARBA00022448"/>
    </source>
</evidence>
<dbReference type="GO" id="GO:0005886">
    <property type="term" value="C:plasma membrane"/>
    <property type="evidence" value="ECO:0007669"/>
    <property type="project" value="UniProtKB-SubCell"/>
</dbReference>
<feature type="transmembrane region" description="Helical" evidence="12">
    <location>
        <begin position="163"/>
        <end position="181"/>
    </location>
</feature>
<keyword evidence="14" id="KW-1185">Reference proteome</keyword>
<dbReference type="PROSITE" id="PS50283">
    <property type="entry name" value="NA_SOLUT_SYMP_3"/>
    <property type="match status" value="1"/>
</dbReference>
<evidence type="ECO:0000256" key="11">
    <source>
        <dbReference type="RuleBase" id="RU362091"/>
    </source>
</evidence>
<feature type="transmembrane region" description="Helical" evidence="12">
    <location>
        <begin position="420"/>
        <end position="440"/>
    </location>
</feature>
<keyword evidence="5 12" id="KW-0812">Transmembrane</keyword>
<feature type="transmembrane region" description="Helical" evidence="12">
    <location>
        <begin position="12"/>
        <end position="34"/>
    </location>
</feature>
<evidence type="ECO:0000256" key="12">
    <source>
        <dbReference type="SAM" id="Phobius"/>
    </source>
</evidence>
<dbReference type="InterPro" id="IPR051163">
    <property type="entry name" value="Sodium:Solute_Symporter_SSF"/>
</dbReference>
<dbReference type="GO" id="GO:0006814">
    <property type="term" value="P:sodium ion transport"/>
    <property type="evidence" value="ECO:0007669"/>
    <property type="project" value="UniProtKB-KW"/>
</dbReference>
<feature type="transmembrane region" description="Helical" evidence="12">
    <location>
        <begin position="243"/>
        <end position="262"/>
    </location>
</feature>
<reference evidence="13" key="2">
    <citation type="submission" date="2020-11" db="EMBL/GenBank/DDBJ databases">
        <authorList>
            <person name="McCartney M.A."/>
            <person name="Auch B."/>
            <person name="Kono T."/>
            <person name="Mallez S."/>
            <person name="Becker A."/>
            <person name="Gohl D.M."/>
            <person name="Silverstein K.A.T."/>
            <person name="Koren S."/>
            <person name="Bechman K.B."/>
            <person name="Herman A."/>
            <person name="Abrahante J.E."/>
            <person name="Garbe J."/>
        </authorList>
    </citation>
    <scope>NUCLEOTIDE SEQUENCE</scope>
    <source>
        <strain evidence="13">Duluth1</strain>
        <tissue evidence="13">Whole animal</tissue>
    </source>
</reference>
<dbReference type="PANTHER" id="PTHR42985">
    <property type="entry name" value="SODIUM-COUPLED MONOCARBOXYLATE TRANSPORTER"/>
    <property type="match status" value="1"/>
</dbReference>
<comment type="subcellular location">
    <subcellularLocation>
        <location evidence="1">Cell membrane</location>
        <topology evidence="1">Multi-pass membrane protein</topology>
    </subcellularLocation>
</comment>
<evidence type="ECO:0000256" key="7">
    <source>
        <dbReference type="ARBA" id="ARBA00023053"/>
    </source>
</evidence>
<comment type="similarity">
    <text evidence="2 11">Belongs to the sodium:solute symporter (SSF) (TC 2.A.21) family.</text>
</comment>
<organism evidence="13 14">
    <name type="scientific">Dreissena polymorpha</name>
    <name type="common">Zebra mussel</name>
    <name type="synonym">Mytilus polymorpha</name>
    <dbReference type="NCBI Taxonomy" id="45954"/>
    <lineage>
        <taxon>Eukaryota</taxon>
        <taxon>Metazoa</taxon>
        <taxon>Spiralia</taxon>
        <taxon>Lophotrochozoa</taxon>
        <taxon>Mollusca</taxon>
        <taxon>Bivalvia</taxon>
        <taxon>Autobranchia</taxon>
        <taxon>Heteroconchia</taxon>
        <taxon>Euheterodonta</taxon>
        <taxon>Imparidentia</taxon>
        <taxon>Neoheterodontei</taxon>
        <taxon>Myida</taxon>
        <taxon>Dreissenoidea</taxon>
        <taxon>Dreissenidae</taxon>
        <taxon>Dreissena</taxon>
    </lineage>
</organism>
<keyword evidence="3" id="KW-0813">Transport</keyword>
<feature type="transmembrane region" description="Helical" evidence="12">
    <location>
        <begin position="283"/>
        <end position="309"/>
    </location>
</feature>
<name>A0A9D4JAU0_DREPO</name>
<evidence type="ECO:0000256" key="4">
    <source>
        <dbReference type="ARBA" id="ARBA00022475"/>
    </source>
</evidence>
<feature type="transmembrane region" description="Helical" evidence="12">
    <location>
        <begin position="388"/>
        <end position="408"/>
    </location>
</feature>
<evidence type="ECO:0000256" key="10">
    <source>
        <dbReference type="ARBA" id="ARBA00023201"/>
    </source>
</evidence>
<evidence type="ECO:0000256" key="9">
    <source>
        <dbReference type="ARBA" id="ARBA00023136"/>
    </source>
</evidence>
<feature type="transmembrane region" description="Helical" evidence="12">
    <location>
        <begin position="193"/>
        <end position="212"/>
    </location>
</feature>
<evidence type="ECO:0000256" key="8">
    <source>
        <dbReference type="ARBA" id="ARBA00023065"/>
    </source>
</evidence>
<dbReference type="GO" id="GO:0015293">
    <property type="term" value="F:symporter activity"/>
    <property type="evidence" value="ECO:0007669"/>
    <property type="project" value="TreeGrafter"/>
</dbReference>
<evidence type="ECO:0008006" key="15">
    <source>
        <dbReference type="Google" id="ProtNLM"/>
    </source>
</evidence>
<evidence type="ECO:0000313" key="14">
    <source>
        <dbReference type="Proteomes" id="UP000828390"/>
    </source>
</evidence>
<keyword evidence="4" id="KW-1003">Cell membrane</keyword>
<dbReference type="InterPro" id="IPR001734">
    <property type="entry name" value="Na/solute_symporter"/>
</dbReference>
<dbReference type="CDD" id="cd11492">
    <property type="entry name" value="SLC5sbd_NIS-SMVT"/>
    <property type="match status" value="1"/>
</dbReference>
<keyword evidence="6 12" id="KW-1133">Transmembrane helix</keyword>
<keyword evidence="7" id="KW-0915">Sodium</keyword>
<dbReference type="OrthoDB" id="6132759at2759"/>
<evidence type="ECO:0000256" key="6">
    <source>
        <dbReference type="ARBA" id="ARBA00022989"/>
    </source>
</evidence>
<dbReference type="NCBIfam" id="TIGR00813">
    <property type="entry name" value="sss"/>
    <property type="match status" value="1"/>
</dbReference>
<feature type="transmembrane region" description="Helical" evidence="12">
    <location>
        <begin position="55"/>
        <end position="75"/>
    </location>
</feature>
<dbReference type="InterPro" id="IPR038377">
    <property type="entry name" value="Na/Glc_symporter_sf"/>
</dbReference>
<feature type="transmembrane region" description="Helical" evidence="12">
    <location>
        <begin position="447"/>
        <end position="469"/>
    </location>
</feature>
<keyword evidence="8" id="KW-0406">Ion transport</keyword>
<evidence type="ECO:0000256" key="2">
    <source>
        <dbReference type="ARBA" id="ARBA00006434"/>
    </source>
</evidence>
<proteinExistence type="inferred from homology"/>
<dbReference type="AlphaFoldDB" id="A0A9D4JAU0"/>
<dbReference type="Gene3D" id="1.20.1730.10">
    <property type="entry name" value="Sodium/glucose cotransporter"/>
    <property type="match status" value="1"/>
</dbReference>
<accession>A0A9D4JAU0</accession>
<feature type="transmembrane region" description="Helical" evidence="12">
    <location>
        <begin position="87"/>
        <end position="112"/>
    </location>
</feature>
<dbReference type="PANTHER" id="PTHR42985:SF40">
    <property type="entry name" value="LD47995P-RELATED"/>
    <property type="match status" value="1"/>
</dbReference>
<evidence type="ECO:0000256" key="1">
    <source>
        <dbReference type="ARBA" id="ARBA00004651"/>
    </source>
</evidence>
<feature type="transmembrane region" description="Helical" evidence="12">
    <location>
        <begin position="518"/>
        <end position="542"/>
    </location>
</feature>
<evidence type="ECO:0000256" key="5">
    <source>
        <dbReference type="ARBA" id="ARBA00022692"/>
    </source>
</evidence>
<sequence>MATEEEVRKFQAWDWVLFALMLGISAVIGIFYAVKEFLNKNSNNADYLMGGRNMQLVPVAISILVSFMSAILILGTPAEMYTAGTLYFMYLIGMILAIILSALIFVPLLYPLRLTSSFEYLQMRFNSRAAKLTGTVIMIIQQILYMGIASYAPSTALEAVTGFPTWATIITVGCVSTFYTFLGGMKAVVWTDVFQAVVMIAGILAIVIQGAMKVGGMNTVWRINEDWHRIEFWDANFNPTTRHSIWSLVVGGSIGWMATYGCNQASVQRYCAVPTLRKAKYAVLLNIGGVILLVLSTCLAGIVMFAYYAQQGCDPLTSKKVANANQLIPYFVMEVLGYPGLPGLFVSCLFSGALSTMSSCLNALAAVTWEDILKPAIGHKVSERVKTWISKGLVLVYGAAGVGFAFIAQNFGGTVLQASLSFTGAASGPLLGIFLLGGFFPWANWQGCVVGGILGLAFPLWISVGAYGLPSSGYKLDFPTANCSSANVTMVTTTAMMTTTTKTLTELSGVQLLYTVSYLWYPSIGMATVIVVGLFVSLVTGWQKEEVDPKYLIPFFDRLVCCLPEKWRTLCRCGYQFKDPEVLVHEEQDKEIVITKEDLDEHKNGNGSIHEKTPVPYGKSAVTPLGYKPSMTPHFVYTNSSFNSEELLSMKPPPY</sequence>
<keyword evidence="9 12" id="KW-0472">Membrane</keyword>
<gene>
    <name evidence="13" type="ORF">DPMN_156394</name>
</gene>
<reference evidence="13" key="1">
    <citation type="journal article" date="2019" name="bioRxiv">
        <title>The Genome of the Zebra Mussel, Dreissena polymorpha: A Resource for Invasive Species Research.</title>
        <authorList>
            <person name="McCartney M.A."/>
            <person name="Auch B."/>
            <person name="Kono T."/>
            <person name="Mallez S."/>
            <person name="Zhang Y."/>
            <person name="Obille A."/>
            <person name="Becker A."/>
            <person name="Abrahante J.E."/>
            <person name="Garbe J."/>
            <person name="Badalamenti J.P."/>
            <person name="Herman A."/>
            <person name="Mangelson H."/>
            <person name="Liachko I."/>
            <person name="Sullivan S."/>
            <person name="Sone E.D."/>
            <person name="Koren S."/>
            <person name="Silverstein K.A.T."/>
            <person name="Beckman K.B."/>
            <person name="Gohl D.M."/>
        </authorList>
    </citation>
    <scope>NUCLEOTIDE SEQUENCE</scope>
    <source>
        <strain evidence="13">Duluth1</strain>
        <tissue evidence="13">Whole animal</tissue>
    </source>
</reference>
<feature type="transmembrane region" description="Helical" evidence="12">
    <location>
        <begin position="132"/>
        <end position="151"/>
    </location>
</feature>